<feature type="chain" id="PRO_5002176168" description="Wax synthase domain-containing protein" evidence="8">
    <location>
        <begin position="29"/>
        <end position="383"/>
    </location>
</feature>
<dbReference type="InterPro" id="IPR032805">
    <property type="entry name" value="Wax_synthase_dom"/>
</dbReference>
<feature type="transmembrane region" description="Helical" evidence="7">
    <location>
        <begin position="138"/>
        <end position="158"/>
    </location>
</feature>
<evidence type="ECO:0000256" key="5">
    <source>
        <dbReference type="ARBA" id="ARBA00022989"/>
    </source>
</evidence>
<organism evidence="10 11">
    <name type="scientific">Hebeloma cylindrosporum</name>
    <dbReference type="NCBI Taxonomy" id="76867"/>
    <lineage>
        <taxon>Eukaryota</taxon>
        <taxon>Fungi</taxon>
        <taxon>Dikarya</taxon>
        <taxon>Basidiomycota</taxon>
        <taxon>Agaricomycotina</taxon>
        <taxon>Agaricomycetes</taxon>
        <taxon>Agaricomycetidae</taxon>
        <taxon>Agaricales</taxon>
        <taxon>Agaricineae</taxon>
        <taxon>Hymenogastraceae</taxon>
        <taxon>Hebeloma</taxon>
    </lineage>
</organism>
<evidence type="ECO:0000313" key="11">
    <source>
        <dbReference type="Proteomes" id="UP000053424"/>
    </source>
</evidence>
<sequence>MGKPDRNPVFNGLCQLLLLLALIHGGRPNARYNWVFFIPISTLCIYSVFFCAPGSTSGDYAAITSLLNLILTASDYILLRNRQPELRKIGQKKATSEMTVKERLMWALSLLATPRGIGWAHEPTTQMDPRPTASRKNFIASQFLWTIFYFVLWDLALVPIRENPSFKLGGPSLAAFGWWRRTVVWSSILTVYCTMSGMYAIASIISVATGLYEPQDWPHIFGSPFNAYTLRKCWGRVWHQILRKNLTTHANCLANALHLPKGTFTTYFKLFTTFFISGVLHATGEHVFFQNFSEGATVQFFLLQAVGIAFEDAVIAIASRLGYKESKAFKLIGFIWVFAWFTFCIPMWLDSQVHSGKMYQEDFSLIPILKSFCENRGIFKMAA</sequence>
<dbReference type="HOGENOM" id="CLU_032731_1_0_1"/>
<dbReference type="AlphaFoldDB" id="A0A0C3CS06"/>
<protein>
    <recommendedName>
        <fullName evidence="9">Wax synthase domain-containing protein</fullName>
    </recommendedName>
</protein>
<keyword evidence="5 7" id="KW-1133">Transmembrane helix</keyword>
<name>A0A0C3CS06_HEBCY</name>
<dbReference type="GO" id="GO:0016020">
    <property type="term" value="C:membrane"/>
    <property type="evidence" value="ECO:0007669"/>
    <property type="project" value="UniProtKB-SubCell"/>
</dbReference>
<feature type="transmembrane region" description="Helical" evidence="7">
    <location>
        <begin position="331"/>
        <end position="349"/>
    </location>
</feature>
<comment type="similarity">
    <text evidence="2">Belongs to the wax synthase family.</text>
</comment>
<dbReference type="STRING" id="686832.A0A0C3CS06"/>
<feature type="transmembrane region" description="Helical" evidence="7">
    <location>
        <begin position="61"/>
        <end position="79"/>
    </location>
</feature>
<feature type="signal peptide" evidence="8">
    <location>
        <begin position="1"/>
        <end position="28"/>
    </location>
</feature>
<dbReference type="OrthoDB" id="1077582at2759"/>
<feature type="transmembrane region" description="Helical" evidence="7">
    <location>
        <begin position="189"/>
        <end position="212"/>
    </location>
</feature>
<feature type="transmembrane region" description="Helical" evidence="7">
    <location>
        <begin position="298"/>
        <end position="319"/>
    </location>
</feature>
<evidence type="ECO:0000313" key="10">
    <source>
        <dbReference type="EMBL" id="KIM46646.1"/>
    </source>
</evidence>
<feature type="transmembrane region" description="Helical" evidence="7">
    <location>
        <begin position="35"/>
        <end position="55"/>
    </location>
</feature>
<evidence type="ECO:0000256" key="2">
    <source>
        <dbReference type="ARBA" id="ARBA00007282"/>
    </source>
</evidence>
<keyword evidence="6 7" id="KW-0472">Membrane</keyword>
<dbReference type="EMBL" id="KN831770">
    <property type="protein sequence ID" value="KIM46646.1"/>
    <property type="molecule type" value="Genomic_DNA"/>
</dbReference>
<evidence type="ECO:0000256" key="7">
    <source>
        <dbReference type="SAM" id="Phobius"/>
    </source>
</evidence>
<dbReference type="GO" id="GO:0006629">
    <property type="term" value="P:lipid metabolic process"/>
    <property type="evidence" value="ECO:0007669"/>
    <property type="project" value="InterPro"/>
</dbReference>
<reference evidence="11" key="2">
    <citation type="submission" date="2015-01" db="EMBL/GenBank/DDBJ databases">
        <title>Evolutionary Origins and Diversification of the Mycorrhizal Mutualists.</title>
        <authorList>
            <consortium name="DOE Joint Genome Institute"/>
            <consortium name="Mycorrhizal Genomics Consortium"/>
            <person name="Kohler A."/>
            <person name="Kuo A."/>
            <person name="Nagy L.G."/>
            <person name="Floudas D."/>
            <person name="Copeland A."/>
            <person name="Barry K.W."/>
            <person name="Cichocki N."/>
            <person name="Veneault-Fourrey C."/>
            <person name="LaButti K."/>
            <person name="Lindquist E.A."/>
            <person name="Lipzen A."/>
            <person name="Lundell T."/>
            <person name="Morin E."/>
            <person name="Murat C."/>
            <person name="Riley R."/>
            <person name="Ohm R."/>
            <person name="Sun H."/>
            <person name="Tunlid A."/>
            <person name="Henrissat B."/>
            <person name="Grigoriev I.V."/>
            <person name="Hibbett D.S."/>
            <person name="Martin F."/>
        </authorList>
    </citation>
    <scope>NUCLEOTIDE SEQUENCE [LARGE SCALE GENOMIC DNA]</scope>
    <source>
        <strain evidence="11">h7</strain>
    </source>
</reference>
<reference evidence="10 11" key="1">
    <citation type="submission" date="2014-04" db="EMBL/GenBank/DDBJ databases">
        <authorList>
            <consortium name="DOE Joint Genome Institute"/>
            <person name="Kuo A."/>
            <person name="Gay G."/>
            <person name="Dore J."/>
            <person name="Kohler A."/>
            <person name="Nagy L.G."/>
            <person name="Floudas D."/>
            <person name="Copeland A."/>
            <person name="Barry K.W."/>
            <person name="Cichocki N."/>
            <person name="Veneault-Fourrey C."/>
            <person name="LaButti K."/>
            <person name="Lindquist E.A."/>
            <person name="Lipzen A."/>
            <person name="Lundell T."/>
            <person name="Morin E."/>
            <person name="Murat C."/>
            <person name="Sun H."/>
            <person name="Tunlid A."/>
            <person name="Henrissat B."/>
            <person name="Grigoriev I.V."/>
            <person name="Hibbett D.S."/>
            <person name="Martin F."/>
            <person name="Nordberg H.P."/>
            <person name="Cantor M.N."/>
            <person name="Hua S.X."/>
        </authorList>
    </citation>
    <scope>NUCLEOTIDE SEQUENCE [LARGE SCALE GENOMIC DNA]</scope>
    <source>
        <strain evidence="11">h7</strain>
    </source>
</reference>
<accession>A0A0C3CS06</accession>
<gene>
    <name evidence="10" type="ORF">M413DRAFT_440250</name>
</gene>
<comment type="subcellular location">
    <subcellularLocation>
        <location evidence="1">Membrane</location>
        <topology evidence="1">Multi-pass membrane protein</topology>
    </subcellularLocation>
</comment>
<keyword evidence="4 7" id="KW-0812">Transmembrane</keyword>
<keyword evidence="3" id="KW-0808">Transferase</keyword>
<evidence type="ECO:0000256" key="4">
    <source>
        <dbReference type="ARBA" id="ARBA00022692"/>
    </source>
</evidence>
<dbReference type="GO" id="GO:0008374">
    <property type="term" value="F:O-acyltransferase activity"/>
    <property type="evidence" value="ECO:0007669"/>
    <property type="project" value="InterPro"/>
</dbReference>
<proteinExistence type="inferred from homology"/>
<keyword evidence="11" id="KW-1185">Reference proteome</keyword>
<evidence type="ECO:0000256" key="8">
    <source>
        <dbReference type="SAM" id="SignalP"/>
    </source>
</evidence>
<feature type="domain" description="Wax synthase" evidence="9">
    <location>
        <begin position="217"/>
        <end position="302"/>
    </location>
</feature>
<dbReference type="Proteomes" id="UP000053424">
    <property type="component" value="Unassembled WGS sequence"/>
</dbReference>
<keyword evidence="8" id="KW-0732">Signal</keyword>
<evidence type="ECO:0000259" key="9">
    <source>
        <dbReference type="Pfam" id="PF13813"/>
    </source>
</evidence>
<dbReference type="InterPro" id="IPR044851">
    <property type="entry name" value="Wax_synthase"/>
</dbReference>
<dbReference type="PANTHER" id="PTHR31595">
    <property type="entry name" value="LONG-CHAIN-ALCOHOL O-FATTY-ACYLTRANSFERASE 3-RELATED"/>
    <property type="match status" value="1"/>
</dbReference>
<dbReference type="PANTHER" id="PTHR31595:SF67">
    <property type="entry name" value="WAX SYNTHASE DOMAIN-CONTAINING PROTEIN"/>
    <property type="match status" value="1"/>
</dbReference>
<dbReference type="Pfam" id="PF13813">
    <property type="entry name" value="MBOAT_2"/>
    <property type="match status" value="1"/>
</dbReference>
<evidence type="ECO:0000256" key="6">
    <source>
        <dbReference type="ARBA" id="ARBA00023136"/>
    </source>
</evidence>
<evidence type="ECO:0000256" key="3">
    <source>
        <dbReference type="ARBA" id="ARBA00022679"/>
    </source>
</evidence>
<evidence type="ECO:0000256" key="1">
    <source>
        <dbReference type="ARBA" id="ARBA00004141"/>
    </source>
</evidence>